<keyword evidence="1" id="KW-0645">Protease</keyword>
<name>A0A4R8MAJ4_9BACT</name>
<dbReference type="NCBIfam" id="TIGR00608">
    <property type="entry name" value="radc"/>
    <property type="match status" value="1"/>
</dbReference>
<feature type="domain" description="MPN" evidence="7">
    <location>
        <begin position="98"/>
        <end position="219"/>
    </location>
</feature>
<dbReference type="PANTHER" id="PTHR30471:SF3">
    <property type="entry name" value="UPF0758 PROTEIN YEES-RELATED"/>
    <property type="match status" value="1"/>
</dbReference>
<dbReference type="InterPro" id="IPR001405">
    <property type="entry name" value="UPF0758"/>
</dbReference>
<evidence type="ECO:0000313" key="8">
    <source>
        <dbReference type="EMBL" id="TDY61262.1"/>
    </source>
</evidence>
<protein>
    <submittedName>
        <fullName evidence="8">DNA repair protein RadC</fullName>
    </submittedName>
</protein>
<evidence type="ECO:0000256" key="4">
    <source>
        <dbReference type="ARBA" id="ARBA00022833"/>
    </source>
</evidence>
<reference evidence="8 9" key="1">
    <citation type="submission" date="2019-03" db="EMBL/GenBank/DDBJ databases">
        <title>Genomic Encyclopedia of Type Strains, Phase IV (KMG-IV): sequencing the most valuable type-strain genomes for metagenomic binning, comparative biology and taxonomic classification.</title>
        <authorList>
            <person name="Goeker M."/>
        </authorList>
    </citation>
    <scope>NUCLEOTIDE SEQUENCE [LARGE SCALE GENOMIC DNA]</scope>
    <source>
        <strain evidence="8 9">DSM 25964</strain>
    </source>
</reference>
<keyword evidence="5" id="KW-0482">Metalloprotease</keyword>
<dbReference type="EMBL" id="SORI01000006">
    <property type="protein sequence ID" value="TDY61262.1"/>
    <property type="molecule type" value="Genomic_DNA"/>
</dbReference>
<keyword evidence="3" id="KW-0378">Hydrolase</keyword>
<dbReference type="OrthoDB" id="9804482at2"/>
<dbReference type="GO" id="GO:0006508">
    <property type="term" value="P:proteolysis"/>
    <property type="evidence" value="ECO:0007669"/>
    <property type="project" value="UniProtKB-KW"/>
</dbReference>
<dbReference type="PANTHER" id="PTHR30471">
    <property type="entry name" value="DNA REPAIR PROTEIN RADC"/>
    <property type="match status" value="1"/>
</dbReference>
<evidence type="ECO:0000259" key="7">
    <source>
        <dbReference type="PROSITE" id="PS50249"/>
    </source>
</evidence>
<dbReference type="NCBIfam" id="NF000642">
    <property type="entry name" value="PRK00024.1"/>
    <property type="match status" value="1"/>
</dbReference>
<dbReference type="InterPro" id="IPR037518">
    <property type="entry name" value="MPN"/>
</dbReference>
<dbReference type="InterPro" id="IPR025657">
    <property type="entry name" value="RadC_JAB"/>
</dbReference>
<dbReference type="Pfam" id="PF04002">
    <property type="entry name" value="RadC"/>
    <property type="match status" value="1"/>
</dbReference>
<evidence type="ECO:0000256" key="1">
    <source>
        <dbReference type="ARBA" id="ARBA00022670"/>
    </source>
</evidence>
<dbReference type="RefSeq" id="WP_133957311.1">
    <property type="nucleotide sequence ID" value="NZ_SORI01000006.1"/>
</dbReference>
<accession>A0A4R8MAJ4</accession>
<keyword evidence="9" id="KW-1185">Reference proteome</keyword>
<comment type="caution">
    <text evidence="8">The sequence shown here is derived from an EMBL/GenBank/DDBJ whole genome shotgun (WGS) entry which is preliminary data.</text>
</comment>
<evidence type="ECO:0000256" key="6">
    <source>
        <dbReference type="RuleBase" id="RU003797"/>
    </source>
</evidence>
<dbReference type="InterPro" id="IPR046778">
    <property type="entry name" value="UPF0758_N"/>
</dbReference>
<keyword evidence="2" id="KW-0479">Metal-binding</keyword>
<sequence>MKKIKDIPQSERPREKLLEQGAHCLSDQELLAVILGRGTQKDDVLALSKKIIKIIDEKGLLFSPHDITAVDGIGSAKAASIAAAFEFVRRRIKPEGLKIKFPADVLPLIQHYADRKQEHFLSVSINGANEVMNVRVVSIGLVNKSHVHPREVFADVIAERASAIIVAHNHPHGEIKPSPEDRHITHQLKEAAKILGLSFLDHIIFNTKGYYSFAESDEL</sequence>
<keyword evidence="4" id="KW-0862">Zinc</keyword>
<evidence type="ECO:0000313" key="9">
    <source>
        <dbReference type="Proteomes" id="UP000295066"/>
    </source>
</evidence>
<dbReference type="GO" id="GO:0008237">
    <property type="term" value="F:metallopeptidase activity"/>
    <property type="evidence" value="ECO:0007669"/>
    <property type="project" value="UniProtKB-KW"/>
</dbReference>
<organism evidence="8 9">
    <name type="scientific">Aminivibrio pyruvatiphilus</name>
    <dbReference type="NCBI Taxonomy" id="1005740"/>
    <lineage>
        <taxon>Bacteria</taxon>
        <taxon>Thermotogati</taxon>
        <taxon>Synergistota</taxon>
        <taxon>Synergistia</taxon>
        <taxon>Synergistales</taxon>
        <taxon>Aminobacteriaceae</taxon>
        <taxon>Aminivibrio</taxon>
    </lineage>
</organism>
<evidence type="ECO:0000256" key="5">
    <source>
        <dbReference type="ARBA" id="ARBA00023049"/>
    </source>
</evidence>
<evidence type="ECO:0000256" key="3">
    <source>
        <dbReference type="ARBA" id="ARBA00022801"/>
    </source>
</evidence>
<dbReference type="CDD" id="cd08071">
    <property type="entry name" value="MPN_DUF2466"/>
    <property type="match status" value="1"/>
</dbReference>
<dbReference type="PROSITE" id="PS50249">
    <property type="entry name" value="MPN"/>
    <property type="match status" value="1"/>
</dbReference>
<comment type="similarity">
    <text evidence="6">Belongs to the UPF0758 family.</text>
</comment>
<dbReference type="Proteomes" id="UP000295066">
    <property type="component" value="Unassembled WGS sequence"/>
</dbReference>
<dbReference type="Gene3D" id="3.40.140.10">
    <property type="entry name" value="Cytidine Deaminase, domain 2"/>
    <property type="match status" value="1"/>
</dbReference>
<evidence type="ECO:0000256" key="2">
    <source>
        <dbReference type="ARBA" id="ARBA00022723"/>
    </source>
</evidence>
<proteinExistence type="inferred from homology"/>
<gene>
    <name evidence="8" type="ORF">C8D99_106117</name>
</gene>
<dbReference type="AlphaFoldDB" id="A0A4R8MAJ4"/>
<dbReference type="GO" id="GO:0046872">
    <property type="term" value="F:metal ion binding"/>
    <property type="evidence" value="ECO:0007669"/>
    <property type="project" value="UniProtKB-KW"/>
</dbReference>
<dbReference type="Pfam" id="PF20582">
    <property type="entry name" value="UPF0758_N"/>
    <property type="match status" value="1"/>
</dbReference>